<gene>
    <name evidence="2" type="ORF">GCM10023340_44400</name>
</gene>
<accession>A0ABP9Q3V4</accession>
<dbReference type="Proteomes" id="UP001500221">
    <property type="component" value="Unassembled WGS sequence"/>
</dbReference>
<dbReference type="EMBL" id="BAABKG010000007">
    <property type="protein sequence ID" value="GAA5156457.1"/>
    <property type="molecule type" value="Genomic_DNA"/>
</dbReference>
<feature type="region of interest" description="Disordered" evidence="1">
    <location>
        <begin position="27"/>
        <end position="51"/>
    </location>
</feature>
<evidence type="ECO:0008006" key="4">
    <source>
        <dbReference type="Google" id="ProtNLM"/>
    </source>
</evidence>
<sequence length="75" mass="7996">MVLLGVLVMRVVLVVLFISASRLVDERVGGPWSPPVSRSDKQKGRGSRGTGSAAWRLLSCWCQQIGGLQAGFPGT</sequence>
<organism evidence="2 3">
    <name type="scientific">Nocardioides marinquilinus</name>
    <dbReference type="NCBI Taxonomy" id="1210400"/>
    <lineage>
        <taxon>Bacteria</taxon>
        <taxon>Bacillati</taxon>
        <taxon>Actinomycetota</taxon>
        <taxon>Actinomycetes</taxon>
        <taxon>Propionibacteriales</taxon>
        <taxon>Nocardioidaceae</taxon>
        <taxon>Nocardioides</taxon>
    </lineage>
</organism>
<proteinExistence type="predicted"/>
<evidence type="ECO:0000313" key="2">
    <source>
        <dbReference type="EMBL" id="GAA5156457.1"/>
    </source>
</evidence>
<evidence type="ECO:0000256" key="1">
    <source>
        <dbReference type="SAM" id="MobiDB-lite"/>
    </source>
</evidence>
<comment type="caution">
    <text evidence="2">The sequence shown here is derived from an EMBL/GenBank/DDBJ whole genome shotgun (WGS) entry which is preliminary data.</text>
</comment>
<evidence type="ECO:0000313" key="3">
    <source>
        <dbReference type="Proteomes" id="UP001500221"/>
    </source>
</evidence>
<name>A0ABP9Q3V4_9ACTN</name>
<protein>
    <recommendedName>
        <fullName evidence="4">Secreted protein</fullName>
    </recommendedName>
</protein>
<keyword evidence="3" id="KW-1185">Reference proteome</keyword>
<reference evidence="3" key="1">
    <citation type="journal article" date="2019" name="Int. J. Syst. Evol. Microbiol.">
        <title>The Global Catalogue of Microorganisms (GCM) 10K type strain sequencing project: providing services to taxonomists for standard genome sequencing and annotation.</title>
        <authorList>
            <consortium name="The Broad Institute Genomics Platform"/>
            <consortium name="The Broad Institute Genome Sequencing Center for Infectious Disease"/>
            <person name="Wu L."/>
            <person name="Ma J."/>
        </authorList>
    </citation>
    <scope>NUCLEOTIDE SEQUENCE [LARGE SCALE GENOMIC DNA]</scope>
    <source>
        <strain evidence="3">JCM 18459</strain>
    </source>
</reference>